<evidence type="ECO:0000313" key="3">
    <source>
        <dbReference type="EMBL" id="GGI82388.1"/>
    </source>
</evidence>
<organism evidence="3 4">
    <name type="scientific">Legionella impletisoli</name>
    <dbReference type="NCBI Taxonomy" id="343510"/>
    <lineage>
        <taxon>Bacteria</taxon>
        <taxon>Pseudomonadati</taxon>
        <taxon>Pseudomonadota</taxon>
        <taxon>Gammaproteobacteria</taxon>
        <taxon>Legionellales</taxon>
        <taxon>Legionellaceae</taxon>
        <taxon>Legionella</taxon>
    </lineage>
</organism>
<name>A0A917NAD8_9GAMM</name>
<reference evidence="3" key="2">
    <citation type="submission" date="2020-09" db="EMBL/GenBank/DDBJ databases">
        <authorList>
            <person name="Sun Q."/>
            <person name="Ohkuma M."/>
        </authorList>
    </citation>
    <scope>NUCLEOTIDE SEQUENCE</scope>
    <source>
        <strain evidence="3">JCM 13919</strain>
    </source>
</reference>
<feature type="domain" description="Response regulatory" evidence="2">
    <location>
        <begin position="6"/>
        <end position="125"/>
    </location>
</feature>
<dbReference type="SMART" id="SM00448">
    <property type="entry name" value="REC"/>
    <property type="match status" value="1"/>
</dbReference>
<dbReference type="EMBL" id="BMOB01000003">
    <property type="protein sequence ID" value="GGI82388.1"/>
    <property type="molecule type" value="Genomic_DNA"/>
</dbReference>
<proteinExistence type="predicted"/>
<dbReference type="InterPro" id="IPR011006">
    <property type="entry name" value="CheY-like_superfamily"/>
</dbReference>
<evidence type="ECO:0000256" key="1">
    <source>
        <dbReference type="PROSITE-ProRule" id="PRU00169"/>
    </source>
</evidence>
<dbReference type="PANTHER" id="PTHR44520:SF2">
    <property type="entry name" value="RESPONSE REGULATOR RCP1"/>
    <property type="match status" value="1"/>
</dbReference>
<dbReference type="PANTHER" id="PTHR44520">
    <property type="entry name" value="RESPONSE REGULATOR RCP1-RELATED"/>
    <property type="match status" value="1"/>
</dbReference>
<keyword evidence="1" id="KW-0597">Phosphoprotein</keyword>
<dbReference type="Gene3D" id="3.40.50.2300">
    <property type="match status" value="1"/>
</dbReference>
<sequence>MYSTNPILLVEDDIIDQMAVQRALKELNVKNELVIQGNGEEALEYLKEFGKPSLIILDLNMPRMNGMEFLDVIKKDRLYRKIPVIVFTSSSQEGEKLKAFDKCIVGYIIKPADYKKFLDIFKCIDSYWSVSQGPII</sequence>
<dbReference type="OrthoDB" id="9793549at2"/>
<reference evidence="3" key="1">
    <citation type="journal article" date="2014" name="Int. J. Syst. Evol. Microbiol.">
        <title>Complete genome sequence of Corynebacterium casei LMG S-19264T (=DSM 44701T), isolated from a smear-ripened cheese.</title>
        <authorList>
            <consortium name="US DOE Joint Genome Institute (JGI-PGF)"/>
            <person name="Walter F."/>
            <person name="Albersmeier A."/>
            <person name="Kalinowski J."/>
            <person name="Ruckert C."/>
        </authorList>
    </citation>
    <scope>NUCLEOTIDE SEQUENCE</scope>
    <source>
        <strain evidence="3">JCM 13919</strain>
    </source>
</reference>
<comment type="caution">
    <text evidence="3">The sequence shown here is derived from an EMBL/GenBank/DDBJ whole genome shotgun (WGS) entry which is preliminary data.</text>
</comment>
<evidence type="ECO:0000313" key="4">
    <source>
        <dbReference type="Proteomes" id="UP000630149"/>
    </source>
</evidence>
<dbReference type="Proteomes" id="UP000630149">
    <property type="component" value="Unassembled WGS sequence"/>
</dbReference>
<dbReference type="CDD" id="cd17557">
    <property type="entry name" value="REC_Rcp-like"/>
    <property type="match status" value="1"/>
</dbReference>
<gene>
    <name evidence="3" type="ORF">GCM10007966_08710</name>
</gene>
<protein>
    <submittedName>
        <fullName evidence="3">Response regulator</fullName>
    </submittedName>
</protein>
<accession>A0A917NAD8</accession>
<dbReference type="PROSITE" id="PS50110">
    <property type="entry name" value="RESPONSE_REGULATORY"/>
    <property type="match status" value="1"/>
</dbReference>
<dbReference type="Pfam" id="PF00072">
    <property type="entry name" value="Response_reg"/>
    <property type="match status" value="1"/>
</dbReference>
<dbReference type="GO" id="GO:0000160">
    <property type="term" value="P:phosphorelay signal transduction system"/>
    <property type="evidence" value="ECO:0007669"/>
    <property type="project" value="InterPro"/>
</dbReference>
<feature type="modified residue" description="4-aspartylphosphate" evidence="1">
    <location>
        <position position="58"/>
    </location>
</feature>
<dbReference type="InterPro" id="IPR001789">
    <property type="entry name" value="Sig_transdc_resp-reg_receiver"/>
</dbReference>
<dbReference type="InterPro" id="IPR052893">
    <property type="entry name" value="TCS_response_regulator"/>
</dbReference>
<dbReference type="SUPFAM" id="SSF52172">
    <property type="entry name" value="CheY-like"/>
    <property type="match status" value="1"/>
</dbReference>
<dbReference type="RefSeq" id="WP_131776194.1">
    <property type="nucleotide sequence ID" value="NZ_BMOB01000003.1"/>
</dbReference>
<keyword evidence="4" id="KW-1185">Reference proteome</keyword>
<evidence type="ECO:0000259" key="2">
    <source>
        <dbReference type="PROSITE" id="PS50110"/>
    </source>
</evidence>
<dbReference type="AlphaFoldDB" id="A0A917NAD8"/>